<proteinExistence type="predicted"/>
<dbReference type="EMBL" id="QRZA01000044">
    <property type="protein sequence ID" value="RGV30926.1"/>
    <property type="molecule type" value="Genomic_DNA"/>
</dbReference>
<keyword evidence="1" id="KW-0812">Transmembrane</keyword>
<evidence type="ECO:0008006" key="4">
    <source>
        <dbReference type="Google" id="ProtNLM"/>
    </source>
</evidence>
<evidence type="ECO:0000313" key="2">
    <source>
        <dbReference type="EMBL" id="RGV30926.1"/>
    </source>
</evidence>
<dbReference type="AlphaFoldDB" id="A0A412WUK8"/>
<dbReference type="Proteomes" id="UP000283589">
    <property type="component" value="Unassembled WGS sequence"/>
</dbReference>
<keyword evidence="1" id="KW-1133">Transmembrane helix</keyword>
<keyword evidence="1" id="KW-0472">Membrane</keyword>
<evidence type="ECO:0000256" key="1">
    <source>
        <dbReference type="SAM" id="Phobius"/>
    </source>
</evidence>
<dbReference type="RefSeq" id="WP_118261531.1">
    <property type="nucleotide sequence ID" value="NZ_CALBWO010000042.1"/>
</dbReference>
<feature type="transmembrane region" description="Helical" evidence="1">
    <location>
        <begin position="128"/>
        <end position="146"/>
    </location>
</feature>
<comment type="caution">
    <text evidence="2">The sequence shown here is derived from an EMBL/GenBank/DDBJ whole genome shotgun (WGS) entry which is preliminary data.</text>
</comment>
<organism evidence="2 3">
    <name type="scientific">Butyricimonas virosa</name>
    <dbReference type="NCBI Taxonomy" id="544645"/>
    <lineage>
        <taxon>Bacteria</taxon>
        <taxon>Pseudomonadati</taxon>
        <taxon>Bacteroidota</taxon>
        <taxon>Bacteroidia</taxon>
        <taxon>Bacteroidales</taxon>
        <taxon>Odoribacteraceae</taxon>
        <taxon>Butyricimonas</taxon>
    </lineage>
</organism>
<evidence type="ECO:0000313" key="3">
    <source>
        <dbReference type="Proteomes" id="UP000283589"/>
    </source>
</evidence>
<gene>
    <name evidence="2" type="ORF">DWW18_19435</name>
</gene>
<accession>A0A412WUK8</accession>
<name>A0A412WUK8_9BACT</name>
<sequence length="151" mass="17480">MKVIILYVIAMVFVVNGYSQQMGTKKYKRVPILSVSVYYPDGTPVDSAFVLVYDDKHNFICEGGYTTKELFGGILIMNDSLITRLGKYYLEVSKKGYKTVEKEAIYEDKMANEMPIITLEPDNGFFQWWKWGIFVLLSLGVIIFVVKKYRR</sequence>
<reference evidence="2 3" key="1">
    <citation type="submission" date="2018-08" db="EMBL/GenBank/DDBJ databases">
        <title>A genome reference for cultivated species of the human gut microbiota.</title>
        <authorList>
            <person name="Zou Y."/>
            <person name="Xue W."/>
            <person name="Luo G."/>
        </authorList>
    </citation>
    <scope>NUCLEOTIDE SEQUENCE [LARGE SCALE GENOMIC DNA]</scope>
    <source>
        <strain evidence="2 3">AF14-49</strain>
    </source>
</reference>
<protein>
    <recommendedName>
        <fullName evidence="4">Carboxypeptidase regulatory-like domain-containing protein</fullName>
    </recommendedName>
</protein>